<dbReference type="PROSITE" id="PS01231">
    <property type="entry name" value="TRMA_2"/>
    <property type="match status" value="1"/>
</dbReference>
<dbReference type="Gene3D" id="2.40.50.140">
    <property type="entry name" value="Nucleic acid-binding proteins"/>
    <property type="match status" value="1"/>
</dbReference>
<evidence type="ECO:0000256" key="3">
    <source>
        <dbReference type="ARBA" id="ARBA00022691"/>
    </source>
</evidence>
<dbReference type="CDD" id="cd02440">
    <property type="entry name" value="AdoMet_MTases"/>
    <property type="match status" value="1"/>
</dbReference>
<feature type="binding site" evidence="4">
    <location>
        <position position="268"/>
    </location>
    <ligand>
        <name>S-adenosyl-L-methionine</name>
        <dbReference type="ChEBI" id="CHEBI:59789"/>
    </ligand>
</feature>
<feature type="binding site" evidence="4">
    <location>
        <position position="336"/>
    </location>
    <ligand>
        <name>S-adenosyl-L-methionine</name>
        <dbReference type="ChEBI" id="CHEBI:59789"/>
    </ligand>
</feature>
<dbReference type="Gene3D" id="3.40.50.150">
    <property type="entry name" value="Vaccinia Virus protein VP39"/>
    <property type="match status" value="2"/>
</dbReference>
<evidence type="ECO:0000256" key="4">
    <source>
        <dbReference type="PROSITE-ProRule" id="PRU01024"/>
    </source>
</evidence>
<evidence type="ECO:0000256" key="1">
    <source>
        <dbReference type="ARBA" id="ARBA00022603"/>
    </source>
</evidence>
<dbReference type="PROSITE" id="PS51687">
    <property type="entry name" value="SAM_MT_RNA_M5U"/>
    <property type="match status" value="1"/>
</dbReference>
<dbReference type="Proteomes" id="UP001225316">
    <property type="component" value="Unassembled WGS sequence"/>
</dbReference>
<organism evidence="7 8">
    <name type="scientific">Thalassobacterium maritimum</name>
    <dbReference type="NCBI Taxonomy" id="3041265"/>
    <lineage>
        <taxon>Bacteria</taxon>
        <taxon>Pseudomonadati</taxon>
        <taxon>Verrucomicrobiota</taxon>
        <taxon>Opitutia</taxon>
        <taxon>Puniceicoccales</taxon>
        <taxon>Coraliomargaritaceae</taxon>
        <taxon>Thalassobacterium</taxon>
    </lineage>
</organism>
<dbReference type="InterPro" id="IPR010280">
    <property type="entry name" value="U5_MeTrfase_fam"/>
</dbReference>
<protein>
    <submittedName>
        <fullName evidence="7">Class I SAM-dependent RNA methyltransferase</fullName>
        <ecNumber evidence="7">2.1.1.-</ecNumber>
    </submittedName>
</protein>
<keyword evidence="1 4" id="KW-0489">Methyltransferase</keyword>
<dbReference type="PROSITE" id="PS50926">
    <property type="entry name" value="TRAM"/>
    <property type="match status" value="1"/>
</dbReference>
<dbReference type="PANTHER" id="PTHR11061">
    <property type="entry name" value="RNA M5U METHYLTRANSFERASE"/>
    <property type="match status" value="1"/>
</dbReference>
<reference evidence="7 8" key="1">
    <citation type="submission" date="2023-04" db="EMBL/GenBank/DDBJ databases">
        <title>A novel bacteria isolated from coastal sediment.</title>
        <authorList>
            <person name="Liu X.-J."/>
            <person name="Du Z.-J."/>
        </authorList>
    </citation>
    <scope>NUCLEOTIDE SEQUENCE [LARGE SCALE GENOMIC DNA]</scope>
    <source>
        <strain evidence="7 8">SDUM461003</strain>
    </source>
</reference>
<keyword evidence="2 4" id="KW-0808">Transferase</keyword>
<keyword evidence="8" id="KW-1185">Reference proteome</keyword>
<comment type="similarity">
    <text evidence="4">Belongs to the class I-like SAM-binding methyltransferase superfamily. RNA M5U methyltransferase family.</text>
</comment>
<dbReference type="InterPro" id="IPR002792">
    <property type="entry name" value="TRAM_dom"/>
</dbReference>
<evidence type="ECO:0000256" key="2">
    <source>
        <dbReference type="ARBA" id="ARBA00022679"/>
    </source>
</evidence>
<dbReference type="InterPro" id="IPR012340">
    <property type="entry name" value="NA-bd_OB-fold"/>
</dbReference>
<dbReference type="InterPro" id="IPR030391">
    <property type="entry name" value="MeTrfase_TrmA_CS"/>
</dbReference>
<comment type="caution">
    <text evidence="7">The sequence shown here is derived from an EMBL/GenBank/DDBJ whole genome shotgun (WGS) entry which is preliminary data.</text>
</comment>
<dbReference type="InterPro" id="IPR029063">
    <property type="entry name" value="SAM-dependent_MTases_sf"/>
</dbReference>
<feature type="domain" description="TRAM" evidence="6">
    <location>
        <begin position="11"/>
        <end position="69"/>
    </location>
</feature>
<dbReference type="GO" id="GO:0008168">
    <property type="term" value="F:methyltransferase activity"/>
    <property type="evidence" value="ECO:0007669"/>
    <property type="project" value="UniProtKB-KW"/>
</dbReference>
<dbReference type="SUPFAM" id="SSF50249">
    <property type="entry name" value="Nucleic acid-binding proteins"/>
    <property type="match status" value="1"/>
</dbReference>
<dbReference type="SUPFAM" id="SSF53335">
    <property type="entry name" value="S-adenosyl-L-methionine-dependent methyltransferases"/>
    <property type="match status" value="1"/>
</dbReference>
<dbReference type="Pfam" id="PF01938">
    <property type="entry name" value="TRAM"/>
    <property type="match status" value="1"/>
</dbReference>
<name>A0ABU1AV71_9BACT</name>
<evidence type="ECO:0000259" key="6">
    <source>
        <dbReference type="PROSITE" id="PS50926"/>
    </source>
</evidence>
<dbReference type="PANTHER" id="PTHR11061:SF30">
    <property type="entry name" value="TRNA (URACIL(54)-C(5))-METHYLTRANSFERASE"/>
    <property type="match status" value="1"/>
</dbReference>
<evidence type="ECO:0000256" key="5">
    <source>
        <dbReference type="PROSITE-ProRule" id="PRU10015"/>
    </source>
</evidence>
<feature type="active site" evidence="5">
    <location>
        <position position="363"/>
    </location>
</feature>
<evidence type="ECO:0000313" key="7">
    <source>
        <dbReference type="EMBL" id="MDQ8206887.1"/>
    </source>
</evidence>
<sequence>MQVPKNFVAEPFEYHQELEFTVESLTNLGSGVGRVDGWVVMVPFVIPGERVKVRVFRNFQNYSDADLVEIVEASPDRVEPKCPLYTRCGGCQYQHMTYERQLQEKTQHVKELMLKLGEIEYPVDLAHGSPQVFNYRSKITPHYNRPERDGSQPIGFLQYGRRNQIIDVEHCPIATEAINAALPEAREEARRSGGKKRRQRGGTLLMRDVLEGVVNNPQEIVSERVGKVTFQFKAGEFFQNNPFILPELVEYVATEASAEGARYLVDAYCGVGLFALSTANSFEQVAGVEISEPAVRWAQANCKISNIKNARFVIGKAEAIFNGLKFPADETAMVIDPPRKGCDESFRQQLLQYRPQRLVYVSCDPATQARDLKEFIAGGYKITRIQPFDLFPHTRHIENVVSLSLA</sequence>
<keyword evidence="3 4" id="KW-0949">S-adenosyl-L-methionine</keyword>
<dbReference type="PROSITE" id="PS01230">
    <property type="entry name" value="TRMA_1"/>
    <property type="match status" value="1"/>
</dbReference>
<accession>A0ABU1AV71</accession>
<feature type="binding site" evidence="4">
    <location>
        <position position="239"/>
    </location>
    <ligand>
        <name>S-adenosyl-L-methionine</name>
        <dbReference type="ChEBI" id="CHEBI:59789"/>
    </ligand>
</feature>
<proteinExistence type="inferred from homology"/>
<dbReference type="EC" id="2.1.1.-" evidence="7"/>
<dbReference type="EMBL" id="JARXHW010000008">
    <property type="protein sequence ID" value="MDQ8206887.1"/>
    <property type="molecule type" value="Genomic_DNA"/>
</dbReference>
<dbReference type="PROSITE" id="PS51622">
    <property type="entry name" value="SAM_MT_RNA_M5U_2"/>
    <property type="match status" value="1"/>
</dbReference>
<dbReference type="Pfam" id="PF05958">
    <property type="entry name" value="tRNA_U5-meth_tr"/>
    <property type="match status" value="1"/>
</dbReference>
<evidence type="ECO:0000313" key="8">
    <source>
        <dbReference type="Proteomes" id="UP001225316"/>
    </source>
</evidence>
<gene>
    <name evidence="7" type="ORF">QEH52_05165</name>
</gene>
<feature type="active site" description="Nucleophile" evidence="4">
    <location>
        <position position="363"/>
    </location>
</feature>
<dbReference type="InterPro" id="IPR030390">
    <property type="entry name" value="MeTrfase_TrmA_AS"/>
</dbReference>
<dbReference type="GO" id="GO:0032259">
    <property type="term" value="P:methylation"/>
    <property type="evidence" value="ECO:0007669"/>
    <property type="project" value="UniProtKB-KW"/>
</dbReference>
<feature type="binding site" evidence="4">
    <location>
        <position position="289"/>
    </location>
    <ligand>
        <name>S-adenosyl-L-methionine</name>
        <dbReference type="ChEBI" id="CHEBI:59789"/>
    </ligand>
</feature>
<dbReference type="RefSeq" id="WP_308949025.1">
    <property type="nucleotide sequence ID" value="NZ_JARXHW010000008.1"/>
</dbReference>
<dbReference type="InterPro" id="IPR025795">
    <property type="entry name" value="tRNA_(uracil-5-)_MeTrfase"/>
</dbReference>